<accession>A0A8B9S8A6</accession>
<dbReference type="Proteomes" id="UP000694424">
    <property type="component" value="Unplaced"/>
</dbReference>
<dbReference type="InterPro" id="IPR033116">
    <property type="entry name" value="TRYPSIN_SER"/>
</dbReference>
<dbReference type="AlphaFoldDB" id="A0A8B9S8A6"/>
<evidence type="ECO:0000256" key="4">
    <source>
        <dbReference type="ARBA" id="ARBA00023157"/>
    </source>
</evidence>
<dbReference type="PROSITE" id="PS00135">
    <property type="entry name" value="TRYPSIN_SER"/>
    <property type="match status" value="1"/>
</dbReference>
<dbReference type="InterPro" id="IPR009003">
    <property type="entry name" value="Peptidase_S1_PA"/>
</dbReference>
<reference evidence="6" key="1">
    <citation type="submission" date="2025-08" db="UniProtKB">
        <authorList>
            <consortium name="Ensembl"/>
        </authorList>
    </citation>
    <scope>IDENTIFICATION</scope>
</reference>
<dbReference type="PANTHER" id="PTHR24252">
    <property type="entry name" value="ACROSIN-RELATED"/>
    <property type="match status" value="1"/>
</dbReference>
<evidence type="ECO:0000313" key="6">
    <source>
        <dbReference type="Ensembl" id="ENSAOWP00000014340.1"/>
    </source>
</evidence>
<evidence type="ECO:0000256" key="1">
    <source>
        <dbReference type="ARBA" id="ARBA00022670"/>
    </source>
</evidence>
<keyword evidence="3" id="KW-0720">Serine protease</keyword>
<dbReference type="InterPro" id="IPR043504">
    <property type="entry name" value="Peptidase_S1_PA_chymotrypsin"/>
</dbReference>
<dbReference type="Gene3D" id="2.40.10.10">
    <property type="entry name" value="Trypsin-like serine proteases"/>
    <property type="match status" value="1"/>
</dbReference>
<dbReference type="InterPro" id="IPR001254">
    <property type="entry name" value="Trypsin_dom"/>
</dbReference>
<dbReference type="CDD" id="cd00190">
    <property type="entry name" value="Tryp_SPc"/>
    <property type="match status" value="1"/>
</dbReference>
<dbReference type="Ensembl" id="ENSAOWT00000016274.1">
    <property type="protein sequence ID" value="ENSAOWP00000014340.1"/>
    <property type="gene ID" value="ENSAOWG00000009792.1"/>
</dbReference>
<keyword evidence="7" id="KW-1185">Reference proteome</keyword>
<name>A0A8B9S8A6_APTOW</name>
<feature type="domain" description="Peptidase S1" evidence="5">
    <location>
        <begin position="1"/>
        <end position="133"/>
    </location>
</feature>
<evidence type="ECO:0000259" key="5">
    <source>
        <dbReference type="PROSITE" id="PS50240"/>
    </source>
</evidence>
<evidence type="ECO:0000313" key="7">
    <source>
        <dbReference type="Proteomes" id="UP000694424"/>
    </source>
</evidence>
<keyword evidence="1" id="KW-0645">Protease</keyword>
<evidence type="ECO:0000256" key="2">
    <source>
        <dbReference type="ARBA" id="ARBA00022801"/>
    </source>
</evidence>
<evidence type="ECO:0000256" key="3">
    <source>
        <dbReference type="ARBA" id="ARBA00022825"/>
    </source>
</evidence>
<dbReference type="Pfam" id="PF00089">
    <property type="entry name" value="Trypsin"/>
    <property type="match status" value="1"/>
</dbReference>
<dbReference type="GO" id="GO:0004252">
    <property type="term" value="F:serine-type endopeptidase activity"/>
    <property type="evidence" value="ECO:0007669"/>
    <property type="project" value="InterPro"/>
</dbReference>
<dbReference type="GO" id="GO:0006508">
    <property type="term" value="P:proteolysis"/>
    <property type="evidence" value="ECO:0007669"/>
    <property type="project" value="UniProtKB-KW"/>
</dbReference>
<keyword evidence="2" id="KW-0378">Hydrolase</keyword>
<reference evidence="6" key="2">
    <citation type="submission" date="2025-09" db="UniProtKB">
        <authorList>
            <consortium name="Ensembl"/>
        </authorList>
    </citation>
    <scope>IDENTIFICATION</scope>
</reference>
<protein>
    <submittedName>
        <fullName evidence="6">Transmembrane serine protease 4</fullName>
    </submittedName>
</protein>
<dbReference type="PROSITE" id="PS50240">
    <property type="entry name" value="TRYPSIN_DOM"/>
    <property type="match status" value="1"/>
</dbReference>
<dbReference type="SUPFAM" id="SSF50494">
    <property type="entry name" value="Trypsin-like serine proteases"/>
    <property type="match status" value="1"/>
</dbReference>
<dbReference type="PANTHER" id="PTHR24252:SF17">
    <property type="entry name" value="SUPPRESSOR OF TUMORIGENICITY 14 PROTEIN HOMOLOG-RELATED"/>
    <property type="match status" value="1"/>
</dbReference>
<dbReference type="SMART" id="SM00020">
    <property type="entry name" value="Tryp_SPc"/>
    <property type="match status" value="1"/>
</dbReference>
<keyword evidence="4" id="KW-1015">Disulfide bond</keyword>
<proteinExistence type="predicted"/>
<sequence length="143" mass="15431">MPVPSRSHISPWLRLGPLPAGKRQAGCCLLRGRAPRATRPSTLQEAKVKLIDTRSCNLAAYHGDVTEKMLCAGLPQGGVDTCQGDSGGPLLYLHDRWQVVGIVSWGQGCGTPSTPGVYTSVQAYLNWIYTLAKTLQCKMCCKS</sequence>
<organism evidence="6 7">
    <name type="scientific">Apteryx owenii</name>
    <name type="common">Little spotted kiwi</name>
    <dbReference type="NCBI Taxonomy" id="8824"/>
    <lineage>
        <taxon>Eukaryota</taxon>
        <taxon>Metazoa</taxon>
        <taxon>Chordata</taxon>
        <taxon>Craniata</taxon>
        <taxon>Vertebrata</taxon>
        <taxon>Euteleostomi</taxon>
        <taxon>Archelosauria</taxon>
        <taxon>Archosauria</taxon>
        <taxon>Dinosauria</taxon>
        <taxon>Saurischia</taxon>
        <taxon>Theropoda</taxon>
        <taxon>Coelurosauria</taxon>
        <taxon>Aves</taxon>
        <taxon>Palaeognathae</taxon>
        <taxon>Apterygiformes</taxon>
        <taxon>Apterygidae</taxon>
        <taxon>Apteryx</taxon>
    </lineage>
</organism>